<evidence type="ECO:0000256" key="1">
    <source>
        <dbReference type="SAM" id="MobiDB-lite"/>
    </source>
</evidence>
<keyword evidence="3" id="KW-1185">Reference proteome</keyword>
<feature type="region of interest" description="Disordered" evidence="1">
    <location>
        <begin position="20"/>
        <end position="45"/>
    </location>
</feature>
<accession>A0A9N9NF65</accession>
<evidence type="ECO:0000313" key="2">
    <source>
        <dbReference type="EMBL" id="CAG8727307.1"/>
    </source>
</evidence>
<reference evidence="2" key="1">
    <citation type="submission" date="2021-06" db="EMBL/GenBank/DDBJ databases">
        <authorList>
            <person name="Kallberg Y."/>
            <person name="Tangrot J."/>
            <person name="Rosling A."/>
        </authorList>
    </citation>
    <scope>NUCLEOTIDE SEQUENCE</scope>
    <source>
        <strain evidence="2">87-6 pot B 2015</strain>
    </source>
</reference>
<dbReference type="Proteomes" id="UP000789375">
    <property type="component" value="Unassembled WGS sequence"/>
</dbReference>
<feature type="region of interest" description="Disordered" evidence="1">
    <location>
        <begin position="67"/>
        <end position="87"/>
    </location>
</feature>
<name>A0A9N9NF65_FUNMO</name>
<comment type="caution">
    <text evidence="2">The sequence shown here is derived from an EMBL/GenBank/DDBJ whole genome shotgun (WGS) entry which is preliminary data.</text>
</comment>
<feature type="non-terminal residue" evidence="2">
    <location>
        <position position="87"/>
    </location>
</feature>
<feature type="compositionally biased region" description="Basic residues" evidence="1">
    <location>
        <begin position="75"/>
        <end position="87"/>
    </location>
</feature>
<dbReference type="AlphaFoldDB" id="A0A9N9NF65"/>
<feature type="non-terminal residue" evidence="2">
    <location>
        <position position="1"/>
    </location>
</feature>
<sequence>ECNLPPKKRRDANMVEVYSDLDSEDEKETYEEVYTTPKTSESQQEMRLRTRNVIKPIFLTTPMNLEEGISTSNVKKPRRKIPRTPSA</sequence>
<protein>
    <submittedName>
        <fullName evidence="2">13994_t:CDS:1</fullName>
    </submittedName>
</protein>
<feature type="compositionally biased region" description="Polar residues" evidence="1">
    <location>
        <begin position="36"/>
        <end position="45"/>
    </location>
</feature>
<feature type="compositionally biased region" description="Acidic residues" evidence="1">
    <location>
        <begin position="20"/>
        <end position="31"/>
    </location>
</feature>
<evidence type="ECO:0000313" key="3">
    <source>
        <dbReference type="Proteomes" id="UP000789375"/>
    </source>
</evidence>
<dbReference type="EMBL" id="CAJVPP010015584">
    <property type="protein sequence ID" value="CAG8727307.1"/>
    <property type="molecule type" value="Genomic_DNA"/>
</dbReference>
<proteinExistence type="predicted"/>
<gene>
    <name evidence="2" type="ORF">FMOSSE_LOCUS15434</name>
</gene>
<organism evidence="2 3">
    <name type="scientific">Funneliformis mosseae</name>
    <name type="common">Endomycorrhizal fungus</name>
    <name type="synonym">Glomus mosseae</name>
    <dbReference type="NCBI Taxonomy" id="27381"/>
    <lineage>
        <taxon>Eukaryota</taxon>
        <taxon>Fungi</taxon>
        <taxon>Fungi incertae sedis</taxon>
        <taxon>Mucoromycota</taxon>
        <taxon>Glomeromycotina</taxon>
        <taxon>Glomeromycetes</taxon>
        <taxon>Glomerales</taxon>
        <taxon>Glomeraceae</taxon>
        <taxon>Funneliformis</taxon>
    </lineage>
</organism>